<protein>
    <submittedName>
        <fullName evidence="4">Integration host factor</fullName>
    </submittedName>
</protein>
<dbReference type="PROSITE" id="PS00045">
    <property type="entry name" value="HISTONE_LIKE"/>
    <property type="match status" value="1"/>
</dbReference>
<dbReference type="CDD" id="cd13831">
    <property type="entry name" value="HU"/>
    <property type="match status" value="1"/>
</dbReference>
<dbReference type="AlphaFoldDB" id="A0A497E1K5"/>
<dbReference type="InterPro" id="IPR000119">
    <property type="entry name" value="Hist_DNA-bd"/>
</dbReference>
<dbReference type="EMBL" id="QMPZ01000202">
    <property type="protein sequence ID" value="RLE07037.1"/>
    <property type="molecule type" value="Genomic_DNA"/>
</dbReference>
<dbReference type="PRINTS" id="PR01727">
    <property type="entry name" value="DNABINDINGHU"/>
</dbReference>
<dbReference type="GO" id="GO:0003677">
    <property type="term" value="F:DNA binding"/>
    <property type="evidence" value="ECO:0007669"/>
    <property type="project" value="UniProtKB-KW"/>
</dbReference>
<name>A0A497E1K5_UNCAE</name>
<comment type="similarity">
    <text evidence="3">Belongs to the bacterial histone-like protein family.</text>
</comment>
<evidence type="ECO:0000313" key="4">
    <source>
        <dbReference type="EMBL" id="RLE07037.1"/>
    </source>
</evidence>
<dbReference type="GO" id="GO:0030261">
    <property type="term" value="P:chromosome condensation"/>
    <property type="evidence" value="ECO:0007669"/>
    <property type="project" value="UniProtKB-KW"/>
</dbReference>
<dbReference type="PANTHER" id="PTHR33175:SF3">
    <property type="entry name" value="DNA-BINDING PROTEIN HU-BETA"/>
    <property type="match status" value="1"/>
</dbReference>
<evidence type="ECO:0000256" key="1">
    <source>
        <dbReference type="ARBA" id="ARBA00023067"/>
    </source>
</evidence>
<reference evidence="4 5" key="1">
    <citation type="submission" date="2018-06" db="EMBL/GenBank/DDBJ databases">
        <title>Extensive metabolic versatility and redundancy in microbially diverse, dynamic hydrothermal sediments.</title>
        <authorList>
            <person name="Dombrowski N."/>
            <person name="Teske A."/>
            <person name="Baker B.J."/>
        </authorList>
    </citation>
    <scope>NUCLEOTIDE SEQUENCE [LARGE SCALE GENOMIC DNA]</scope>
    <source>
        <strain evidence="4">B47_G16</strain>
    </source>
</reference>
<dbReference type="GO" id="GO:0030527">
    <property type="term" value="F:structural constituent of chromatin"/>
    <property type="evidence" value="ECO:0007669"/>
    <property type="project" value="InterPro"/>
</dbReference>
<proteinExistence type="inferred from homology"/>
<evidence type="ECO:0000256" key="3">
    <source>
        <dbReference type="RuleBase" id="RU003939"/>
    </source>
</evidence>
<evidence type="ECO:0000313" key="5">
    <source>
        <dbReference type="Proteomes" id="UP000279422"/>
    </source>
</evidence>
<dbReference type="Proteomes" id="UP000279422">
    <property type="component" value="Unassembled WGS sequence"/>
</dbReference>
<dbReference type="Gene3D" id="4.10.520.10">
    <property type="entry name" value="IHF-like DNA-binding proteins"/>
    <property type="match status" value="1"/>
</dbReference>
<dbReference type="InterPro" id="IPR010992">
    <property type="entry name" value="IHF-like_DNA-bd_dom_sf"/>
</dbReference>
<dbReference type="InterPro" id="IPR020816">
    <property type="entry name" value="Histone-like_DNA-bd_CS"/>
</dbReference>
<comment type="caution">
    <text evidence="4">The sequence shown here is derived from an EMBL/GenBank/DDBJ whole genome shotgun (WGS) entry which is preliminary data.</text>
</comment>
<sequence length="90" mass="9919">MNKQELVTEIAGKVGIRKKDIASIVDAFIEKVSDSLSRGEKVTLVGFGSFQVIQKKARRGVNPQTRKTIQIPAKKVPKFVPGKTLREKVG</sequence>
<keyword evidence="2" id="KW-0238">DNA-binding</keyword>
<gene>
    <name evidence="4" type="ORF">DRJ00_08795</name>
</gene>
<dbReference type="GO" id="GO:0005829">
    <property type="term" value="C:cytosol"/>
    <property type="evidence" value="ECO:0007669"/>
    <property type="project" value="TreeGrafter"/>
</dbReference>
<organism evidence="4 5">
    <name type="scientific">Aerophobetes bacterium</name>
    <dbReference type="NCBI Taxonomy" id="2030807"/>
    <lineage>
        <taxon>Bacteria</taxon>
        <taxon>Candidatus Aerophobota</taxon>
    </lineage>
</organism>
<dbReference type="SUPFAM" id="SSF47729">
    <property type="entry name" value="IHF-like DNA-binding proteins"/>
    <property type="match status" value="1"/>
</dbReference>
<accession>A0A497E1K5</accession>
<evidence type="ECO:0000256" key="2">
    <source>
        <dbReference type="ARBA" id="ARBA00023125"/>
    </source>
</evidence>
<dbReference type="SMART" id="SM00411">
    <property type="entry name" value="BHL"/>
    <property type="match status" value="1"/>
</dbReference>
<keyword evidence="1" id="KW-0226">DNA condensation</keyword>
<dbReference type="Pfam" id="PF00216">
    <property type="entry name" value="Bac_DNA_binding"/>
    <property type="match status" value="1"/>
</dbReference>
<dbReference type="PANTHER" id="PTHR33175">
    <property type="entry name" value="DNA-BINDING PROTEIN HU"/>
    <property type="match status" value="1"/>
</dbReference>